<feature type="compositionally biased region" description="Polar residues" evidence="1">
    <location>
        <begin position="94"/>
        <end position="107"/>
    </location>
</feature>
<feature type="compositionally biased region" description="Polar residues" evidence="1">
    <location>
        <begin position="36"/>
        <end position="45"/>
    </location>
</feature>
<name>A0ABR4HG74_9EURO</name>
<sequence length="733" mass="82958">MPPTRSASSLSKKRSSTQEALDLLNSVMSRKDLTGDSRQTQSAQPIRQLRNLPRAPRRDIWEAPDSPERAQQPTSQTSPLAAAEPLTPLRRSTRLQNQVQTQSSPTVARTGAKAADVEHVEQNAEVEDSWHPSQQASGHESDDVEEESTGEDIDFYGNFNVFSDDASRTRSSSIRSPTPSAVLRQDLERAEQTQTTPRKPETPRRVAKVKSGEKRSTRLRPTSHRSTQNAAEPDPSLVIRRSPSKAHQTPIPKQKPLSNRLLRSHVQDDDDGDVEMVDDDSRPMNGHLSAPEDDTGSLSVSSDFSPSSSEAGEPSLPGTRSEKPRQPSQPLTLRSGKSVSRQLPEPLGPNFSWSPPPDPSIDALAESRASSSRHEEQTRKSPSQTPSTRTERSESLQTPEVRRRRRRSWWRITSSQKASEQESPYPRCKEALKFGQQEENWKALINAVRLMERHTDQAFAVHFQDILDLISHSQKWYENLPVDLGTSRSLTLKESRKSEKLLDSISGEGDEILDAVFYLVTKRKESSQERGLKLFQEFEARVIPALVHLIFAAFDAYHTDPQRFAPIYEHLHHALSLTLRFCNRMRSLTKEKYVQCITRSTNLLSPLQNIIEASESNALKKAEPESDSPSDQDGETSIPSDDDETFNPVLTHRPFSDAEGRALLDGLQQYQDPGRYILIHQNFSEFEGRTIRELREEAERICNEWVPLIQDELSTQDGRENWRWLLSVREWDS</sequence>
<evidence type="ECO:0000256" key="1">
    <source>
        <dbReference type="SAM" id="MobiDB-lite"/>
    </source>
</evidence>
<feature type="compositionally biased region" description="Basic and acidic residues" evidence="1">
    <location>
        <begin position="198"/>
        <end position="216"/>
    </location>
</feature>
<feature type="compositionally biased region" description="Polar residues" evidence="1">
    <location>
        <begin position="326"/>
        <end position="341"/>
    </location>
</feature>
<dbReference type="EMBL" id="JBFXLT010000033">
    <property type="protein sequence ID" value="KAL2814488.1"/>
    <property type="molecule type" value="Genomic_DNA"/>
</dbReference>
<comment type="caution">
    <text evidence="2">The sequence shown here is derived from an EMBL/GenBank/DDBJ whole genome shotgun (WGS) entry which is preliminary data.</text>
</comment>
<feature type="compositionally biased region" description="Low complexity" evidence="1">
    <location>
        <begin position="169"/>
        <end position="181"/>
    </location>
</feature>
<protein>
    <recommendedName>
        <fullName evidence="4">Wings apart-like protein C-terminal domain-containing protein</fullName>
    </recommendedName>
</protein>
<feature type="region of interest" description="Disordered" evidence="1">
    <location>
        <begin position="27"/>
        <end position="400"/>
    </location>
</feature>
<feature type="compositionally biased region" description="Acidic residues" evidence="1">
    <location>
        <begin position="625"/>
        <end position="645"/>
    </location>
</feature>
<feature type="region of interest" description="Disordered" evidence="1">
    <location>
        <begin position="617"/>
        <end position="651"/>
    </location>
</feature>
<evidence type="ECO:0008006" key="4">
    <source>
        <dbReference type="Google" id="ProtNLM"/>
    </source>
</evidence>
<evidence type="ECO:0000313" key="2">
    <source>
        <dbReference type="EMBL" id="KAL2814488.1"/>
    </source>
</evidence>
<feature type="compositionally biased region" description="Polar residues" evidence="1">
    <location>
        <begin position="69"/>
        <end position="79"/>
    </location>
</feature>
<evidence type="ECO:0000313" key="3">
    <source>
        <dbReference type="Proteomes" id="UP001610334"/>
    </source>
</evidence>
<accession>A0ABR4HG74</accession>
<feature type="compositionally biased region" description="Acidic residues" evidence="1">
    <location>
        <begin position="142"/>
        <end position="154"/>
    </location>
</feature>
<dbReference type="Proteomes" id="UP001610334">
    <property type="component" value="Unassembled WGS sequence"/>
</dbReference>
<proteinExistence type="predicted"/>
<gene>
    <name evidence="2" type="ORF">BJX63DRAFT_199942</name>
</gene>
<reference evidence="2 3" key="1">
    <citation type="submission" date="2024-07" db="EMBL/GenBank/DDBJ databases">
        <title>Section-level genome sequencing and comparative genomics of Aspergillus sections Usti and Cavernicolus.</title>
        <authorList>
            <consortium name="Lawrence Berkeley National Laboratory"/>
            <person name="Nybo J.L."/>
            <person name="Vesth T.C."/>
            <person name="Theobald S."/>
            <person name="Frisvad J.C."/>
            <person name="Larsen T.O."/>
            <person name="Kjaerboelling I."/>
            <person name="Rothschild-Mancinelli K."/>
            <person name="Lyhne E.K."/>
            <person name="Kogle M.E."/>
            <person name="Barry K."/>
            <person name="Clum A."/>
            <person name="Na H."/>
            <person name="Ledsgaard L."/>
            <person name="Lin J."/>
            <person name="Lipzen A."/>
            <person name="Kuo A."/>
            <person name="Riley R."/>
            <person name="Mondo S."/>
            <person name="Labutti K."/>
            <person name="Haridas S."/>
            <person name="Pangalinan J."/>
            <person name="Salamov A.A."/>
            <person name="Simmons B.A."/>
            <person name="Magnuson J.K."/>
            <person name="Chen J."/>
            <person name="Drula E."/>
            <person name="Henrissat B."/>
            <person name="Wiebenga A."/>
            <person name="Lubbers R.J."/>
            <person name="Gomes A.C."/>
            <person name="Makela M.R."/>
            <person name="Stajich J."/>
            <person name="Grigoriev I.V."/>
            <person name="Mortensen U.H."/>
            <person name="De Vries R.P."/>
            <person name="Baker S.E."/>
            <person name="Andersen M.R."/>
        </authorList>
    </citation>
    <scope>NUCLEOTIDE SEQUENCE [LARGE SCALE GENOMIC DNA]</scope>
    <source>
        <strain evidence="2 3">CBS 588.65</strain>
    </source>
</reference>
<feature type="compositionally biased region" description="Low complexity" evidence="1">
    <location>
        <begin position="297"/>
        <end position="309"/>
    </location>
</feature>
<organism evidence="2 3">
    <name type="scientific">Aspergillus granulosus</name>
    <dbReference type="NCBI Taxonomy" id="176169"/>
    <lineage>
        <taxon>Eukaryota</taxon>
        <taxon>Fungi</taxon>
        <taxon>Dikarya</taxon>
        <taxon>Ascomycota</taxon>
        <taxon>Pezizomycotina</taxon>
        <taxon>Eurotiomycetes</taxon>
        <taxon>Eurotiomycetidae</taxon>
        <taxon>Eurotiales</taxon>
        <taxon>Aspergillaceae</taxon>
        <taxon>Aspergillus</taxon>
        <taxon>Aspergillus subgen. Nidulantes</taxon>
    </lineage>
</organism>
<keyword evidence="3" id="KW-1185">Reference proteome</keyword>
<feature type="compositionally biased region" description="Acidic residues" evidence="1">
    <location>
        <begin position="268"/>
        <end position="278"/>
    </location>
</feature>